<sequence>MANRKTKLTYFDAAGRAEILRLLLTYAGKEFEDNRISRDKWPEIKPTTPFGQVPVVEIDGKVFGQTVAIANFFASEFGLYGKTNLDRLRIDQLVQLIEDFVQEVGKVYREPDEAKKAELEKKVKEEAAPKYLGFIEKMLNENKGQRLLGDSDTYGDIVIYDLVTGFLGPYTATAVEQSPLVKALAERIGNNDRIKAYKAKHN</sequence>
<proteinExistence type="inferred from homology"/>
<protein>
    <recommendedName>
        <fullName evidence="8">Glutathione S-transferase</fullName>
    </recommendedName>
</protein>
<dbReference type="Pfam" id="PF02798">
    <property type="entry name" value="GST_N"/>
    <property type="match status" value="1"/>
</dbReference>
<dbReference type="Gene3D" id="3.40.30.10">
    <property type="entry name" value="Glutaredoxin"/>
    <property type="match status" value="1"/>
</dbReference>
<feature type="domain" description="GST N-terminal" evidence="4">
    <location>
        <begin position="4"/>
        <end position="81"/>
    </location>
</feature>
<dbReference type="CDD" id="cd03039">
    <property type="entry name" value="GST_N_Sigma_like"/>
    <property type="match status" value="1"/>
</dbReference>
<dbReference type="InterPro" id="IPR050213">
    <property type="entry name" value="GST_superfamily"/>
</dbReference>
<dbReference type="AlphaFoldDB" id="A0A8S3ZNE7"/>
<dbReference type="Pfam" id="PF14497">
    <property type="entry name" value="GST_C_3"/>
    <property type="match status" value="1"/>
</dbReference>
<dbReference type="SUPFAM" id="SSF52833">
    <property type="entry name" value="Thioredoxin-like"/>
    <property type="match status" value="1"/>
</dbReference>
<evidence type="ECO:0000259" key="5">
    <source>
        <dbReference type="PROSITE" id="PS50405"/>
    </source>
</evidence>
<dbReference type="SUPFAM" id="SSF47616">
    <property type="entry name" value="GST C-terminal domain-like"/>
    <property type="match status" value="1"/>
</dbReference>
<dbReference type="PANTHER" id="PTHR11571:SF150">
    <property type="entry name" value="GLUTATHIONE S-TRANSFERASE"/>
    <property type="match status" value="1"/>
</dbReference>
<reference evidence="6" key="1">
    <citation type="submission" date="2021-04" db="EMBL/GenBank/DDBJ databases">
        <authorList>
            <consortium name="Molecular Ecology Group"/>
        </authorList>
    </citation>
    <scope>NUCLEOTIDE SEQUENCE</scope>
</reference>
<dbReference type="PROSITE" id="PS50404">
    <property type="entry name" value="GST_NTER"/>
    <property type="match status" value="1"/>
</dbReference>
<dbReference type="FunFam" id="1.20.1050.10:FF:000030">
    <property type="entry name" value="Glutathione S-transferase S1"/>
    <property type="match status" value="1"/>
</dbReference>
<dbReference type="SFLD" id="SFLDG00363">
    <property type="entry name" value="AMPS_(cytGST):_Alpha-__Mu-__Pi"/>
    <property type="match status" value="1"/>
</dbReference>
<evidence type="ECO:0000256" key="2">
    <source>
        <dbReference type="ARBA" id="ARBA00022613"/>
    </source>
</evidence>
<dbReference type="PROSITE" id="PS50405">
    <property type="entry name" value="GST_CTER"/>
    <property type="match status" value="1"/>
</dbReference>
<dbReference type="GO" id="GO:0006749">
    <property type="term" value="P:glutathione metabolic process"/>
    <property type="evidence" value="ECO:0007669"/>
    <property type="project" value="TreeGrafter"/>
</dbReference>
<dbReference type="CDD" id="cd03192">
    <property type="entry name" value="GST_C_Sigma_like"/>
    <property type="match status" value="1"/>
</dbReference>
<dbReference type="InterPro" id="IPR036282">
    <property type="entry name" value="Glutathione-S-Trfase_C_sf"/>
</dbReference>
<dbReference type="SFLD" id="SFLDS00019">
    <property type="entry name" value="Glutathione_Transferase_(cytos"/>
    <property type="match status" value="1"/>
</dbReference>
<dbReference type="GO" id="GO:0004364">
    <property type="term" value="F:glutathione transferase activity"/>
    <property type="evidence" value="ECO:0007669"/>
    <property type="project" value="TreeGrafter"/>
</dbReference>
<dbReference type="Gene3D" id="1.20.1050.10">
    <property type="match status" value="1"/>
</dbReference>
<dbReference type="InterPro" id="IPR036249">
    <property type="entry name" value="Thioredoxin-like_sf"/>
</dbReference>
<comment type="similarity">
    <text evidence="1">Belongs to the GST superfamily.</text>
</comment>
<comment type="function">
    <text evidence="3">S-crystallins are structural components of squids and octopi eye lens. Contains relatively little if any GST activity.</text>
</comment>
<dbReference type="InterPro" id="IPR004046">
    <property type="entry name" value="GST_C"/>
</dbReference>
<evidence type="ECO:0000313" key="6">
    <source>
        <dbReference type="EMBL" id="CAG5129348.1"/>
    </source>
</evidence>
<comment type="caution">
    <text evidence="6">The sequence shown here is derived from an EMBL/GenBank/DDBJ whole genome shotgun (WGS) entry which is preliminary data.</text>
</comment>
<evidence type="ECO:0008006" key="8">
    <source>
        <dbReference type="Google" id="ProtNLM"/>
    </source>
</evidence>
<dbReference type="PANTHER" id="PTHR11571">
    <property type="entry name" value="GLUTATHIONE S-TRANSFERASE"/>
    <property type="match status" value="1"/>
</dbReference>
<dbReference type="Proteomes" id="UP000678393">
    <property type="component" value="Unassembled WGS sequence"/>
</dbReference>
<dbReference type="SFLD" id="SFLDG01205">
    <property type="entry name" value="AMPS.1"/>
    <property type="match status" value="1"/>
</dbReference>
<organism evidence="6 7">
    <name type="scientific">Candidula unifasciata</name>
    <dbReference type="NCBI Taxonomy" id="100452"/>
    <lineage>
        <taxon>Eukaryota</taxon>
        <taxon>Metazoa</taxon>
        <taxon>Spiralia</taxon>
        <taxon>Lophotrochozoa</taxon>
        <taxon>Mollusca</taxon>
        <taxon>Gastropoda</taxon>
        <taxon>Heterobranchia</taxon>
        <taxon>Euthyneura</taxon>
        <taxon>Panpulmonata</taxon>
        <taxon>Eupulmonata</taxon>
        <taxon>Stylommatophora</taxon>
        <taxon>Helicina</taxon>
        <taxon>Helicoidea</taxon>
        <taxon>Geomitridae</taxon>
        <taxon>Candidula</taxon>
    </lineage>
</organism>
<accession>A0A8S3ZNE7</accession>
<name>A0A8S3ZNE7_9EUPU</name>
<evidence type="ECO:0000256" key="1">
    <source>
        <dbReference type="ARBA" id="ARBA00007409"/>
    </source>
</evidence>
<dbReference type="FunFam" id="3.40.30.10:FF:000035">
    <property type="entry name" value="hematopoietic prostaglandin D synthase"/>
    <property type="match status" value="1"/>
</dbReference>
<evidence type="ECO:0000313" key="7">
    <source>
        <dbReference type="Proteomes" id="UP000678393"/>
    </source>
</evidence>
<dbReference type="EMBL" id="CAJHNH020003458">
    <property type="protein sequence ID" value="CAG5129348.1"/>
    <property type="molecule type" value="Genomic_DNA"/>
</dbReference>
<keyword evidence="7" id="KW-1185">Reference proteome</keyword>
<keyword evidence="2" id="KW-0273">Eye lens protein</keyword>
<gene>
    <name evidence="6" type="ORF">CUNI_LOCUS14906</name>
</gene>
<dbReference type="InterPro" id="IPR004045">
    <property type="entry name" value="Glutathione_S-Trfase_N"/>
</dbReference>
<evidence type="ECO:0000259" key="4">
    <source>
        <dbReference type="PROSITE" id="PS50404"/>
    </source>
</evidence>
<dbReference type="InterPro" id="IPR040079">
    <property type="entry name" value="Glutathione_S-Trfase"/>
</dbReference>
<dbReference type="InterPro" id="IPR010987">
    <property type="entry name" value="Glutathione-S-Trfase_C-like"/>
</dbReference>
<dbReference type="GO" id="GO:0005212">
    <property type="term" value="F:structural constituent of eye lens"/>
    <property type="evidence" value="ECO:0007669"/>
    <property type="project" value="UniProtKB-KW"/>
</dbReference>
<feature type="domain" description="GST C-terminal" evidence="5">
    <location>
        <begin position="83"/>
        <end position="202"/>
    </location>
</feature>
<dbReference type="OrthoDB" id="414243at2759"/>
<evidence type="ECO:0000256" key="3">
    <source>
        <dbReference type="ARBA" id="ARBA00049616"/>
    </source>
</evidence>